<dbReference type="Pfam" id="PF04002">
    <property type="entry name" value="RadC"/>
    <property type="match status" value="1"/>
</dbReference>
<feature type="domain" description="MPN" evidence="8">
    <location>
        <begin position="110"/>
        <end position="232"/>
    </location>
</feature>
<comment type="caution">
    <text evidence="9">The sequence shown here is derived from an EMBL/GenBank/DDBJ whole genome shotgun (WGS) entry which is preliminary data.</text>
</comment>
<gene>
    <name evidence="9" type="primary">radC</name>
    <name evidence="9" type="ORF">I5677_08195</name>
</gene>
<dbReference type="Gene3D" id="3.40.140.10">
    <property type="entry name" value="Cytidine Deaminase, domain 2"/>
    <property type="match status" value="1"/>
</dbReference>
<evidence type="ECO:0000256" key="3">
    <source>
        <dbReference type="ARBA" id="ARBA00022723"/>
    </source>
</evidence>
<name>A0A8J7HCD9_9FIRM</name>
<keyword evidence="5" id="KW-0862">Zinc</keyword>
<evidence type="ECO:0000256" key="1">
    <source>
        <dbReference type="ARBA" id="ARBA00010243"/>
    </source>
</evidence>
<dbReference type="PROSITE" id="PS01302">
    <property type="entry name" value="UPF0758"/>
    <property type="match status" value="1"/>
</dbReference>
<dbReference type="NCBIfam" id="TIGR00608">
    <property type="entry name" value="radc"/>
    <property type="match status" value="1"/>
</dbReference>
<dbReference type="Pfam" id="PF20582">
    <property type="entry name" value="UPF0758_N"/>
    <property type="match status" value="1"/>
</dbReference>
<protein>
    <submittedName>
        <fullName evidence="9">DNA repair protein RadC</fullName>
    </submittedName>
</protein>
<dbReference type="CDD" id="cd08071">
    <property type="entry name" value="MPN_DUF2466"/>
    <property type="match status" value="1"/>
</dbReference>
<keyword evidence="2" id="KW-0645">Protease</keyword>
<reference evidence="9" key="1">
    <citation type="submission" date="2020-12" db="EMBL/GenBank/DDBJ databases">
        <title>M. sibirica DSM 26468T genome.</title>
        <authorList>
            <person name="Thieme N."/>
            <person name="Rettenmaier R."/>
            <person name="Zverlov V."/>
            <person name="Liebl W."/>
        </authorList>
    </citation>
    <scope>NUCLEOTIDE SEQUENCE</scope>
    <source>
        <strain evidence="9">DSM 26468</strain>
    </source>
</reference>
<accession>A0A8J7HCD9</accession>
<dbReference type="RefSeq" id="WP_197661093.1">
    <property type="nucleotide sequence ID" value="NZ_JAEAGR010000007.1"/>
</dbReference>
<dbReference type="InterPro" id="IPR020891">
    <property type="entry name" value="UPF0758_CS"/>
</dbReference>
<dbReference type="GO" id="GO:0008237">
    <property type="term" value="F:metallopeptidase activity"/>
    <property type="evidence" value="ECO:0007669"/>
    <property type="project" value="UniProtKB-KW"/>
</dbReference>
<evidence type="ECO:0000256" key="2">
    <source>
        <dbReference type="ARBA" id="ARBA00022670"/>
    </source>
</evidence>
<evidence type="ECO:0000256" key="7">
    <source>
        <dbReference type="RuleBase" id="RU003797"/>
    </source>
</evidence>
<dbReference type="InterPro" id="IPR001405">
    <property type="entry name" value="UPF0758"/>
</dbReference>
<dbReference type="GO" id="GO:0006508">
    <property type="term" value="P:proteolysis"/>
    <property type="evidence" value="ECO:0007669"/>
    <property type="project" value="UniProtKB-KW"/>
</dbReference>
<dbReference type="InterPro" id="IPR046778">
    <property type="entry name" value="UPF0758_N"/>
</dbReference>
<organism evidence="9 10">
    <name type="scientific">Mobilitalea sibirica</name>
    <dbReference type="NCBI Taxonomy" id="1462919"/>
    <lineage>
        <taxon>Bacteria</taxon>
        <taxon>Bacillati</taxon>
        <taxon>Bacillota</taxon>
        <taxon>Clostridia</taxon>
        <taxon>Lachnospirales</taxon>
        <taxon>Lachnospiraceae</taxon>
        <taxon>Mobilitalea</taxon>
    </lineage>
</organism>
<evidence type="ECO:0000259" key="8">
    <source>
        <dbReference type="PROSITE" id="PS50249"/>
    </source>
</evidence>
<evidence type="ECO:0000313" key="9">
    <source>
        <dbReference type="EMBL" id="MBH1940867.1"/>
    </source>
</evidence>
<dbReference type="InterPro" id="IPR025657">
    <property type="entry name" value="RadC_JAB"/>
</dbReference>
<dbReference type="PANTHER" id="PTHR30471">
    <property type="entry name" value="DNA REPAIR PROTEIN RADC"/>
    <property type="match status" value="1"/>
</dbReference>
<dbReference type="PROSITE" id="PS50249">
    <property type="entry name" value="MPN"/>
    <property type="match status" value="1"/>
</dbReference>
<comment type="similarity">
    <text evidence="1 7">Belongs to the UPF0758 family.</text>
</comment>
<dbReference type="Proteomes" id="UP000623269">
    <property type="component" value="Unassembled WGS sequence"/>
</dbReference>
<keyword evidence="10" id="KW-1185">Reference proteome</keyword>
<evidence type="ECO:0000313" key="10">
    <source>
        <dbReference type="Proteomes" id="UP000623269"/>
    </source>
</evidence>
<keyword evidence="3" id="KW-0479">Metal-binding</keyword>
<proteinExistence type="inferred from homology"/>
<sequence>MKENYLTVKELPVSERPYEKCERYGASYLSDAELLAVILRTGTKNLRAIDLAVNILNYSLTNPGLKGLNYLTMKELVKINGIGRVKAIELLCLTELTKRMSKEIHQNSLKFVTPESVANYYMQDLRHLTREQVLLLMMDSKSKLLKDMIISTGTINASIMPAREVFVQALKYEAVNIILLHNHPSGDPTPSAEDIRVTKRMKEAGNLVGITLMDHIIIGDNRYISLKEQGLL</sequence>
<evidence type="ECO:0000256" key="4">
    <source>
        <dbReference type="ARBA" id="ARBA00022801"/>
    </source>
</evidence>
<dbReference type="AlphaFoldDB" id="A0A8J7HCD9"/>
<dbReference type="InterPro" id="IPR037518">
    <property type="entry name" value="MPN"/>
</dbReference>
<dbReference type="EMBL" id="JAEAGR010000007">
    <property type="protein sequence ID" value="MBH1940867.1"/>
    <property type="molecule type" value="Genomic_DNA"/>
</dbReference>
<keyword evidence="4" id="KW-0378">Hydrolase</keyword>
<dbReference type="GO" id="GO:0046872">
    <property type="term" value="F:metal ion binding"/>
    <property type="evidence" value="ECO:0007669"/>
    <property type="project" value="UniProtKB-KW"/>
</dbReference>
<keyword evidence="6" id="KW-0482">Metalloprotease</keyword>
<dbReference type="NCBIfam" id="NF000642">
    <property type="entry name" value="PRK00024.1"/>
    <property type="match status" value="1"/>
</dbReference>
<evidence type="ECO:0000256" key="5">
    <source>
        <dbReference type="ARBA" id="ARBA00022833"/>
    </source>
</evidence>
<evidence type="ECO:0000256" key="6">
    <source>
        <dbReference type="ARBA" id="ARBA00023049"/>
    </source>
</evidence>
<dbReference type="PANTHER" id="PTHR30471:SF3">
    <property type="entry name" value="UPF0758 PROTEIN YEES-RELATED"/>
    <property type="match status" value="1"/>
</dbReference>